<keyword evidence="1" id="KW-0472">Membrane</keyword>
<dbReference type="AlphaFoldDB" id="A0AB39QRW3"/>
<accession>A0AB39QRW3</accession>
<reference evidence="2" key="1">
    <citation type="submission" date="2024-07" db="EMBL/GenBank/DDBJ databases">
        <authorList>
            <person name="Yu S.T."/>
        </authorList>
    </citation>
    <scope>NUCLEOTIDE SEQUENCE</scope>
    <source>
        <strain evidence="2">R39</strain>
    </source>
</reference>
<evidence type="ECO:0000256" key="1">
    <source>
        <dbReference type="SAM" id="Phobius"/>
    </source>
</evidence>
<name>A0AB39QRW3_9ACTN</name>
<gene>
    <name evidence="2" type="ORF">AB5J52_15880</name>
</gene>
<dbReference type="EMBL" id="CP163441">
    <property type="protein sequence ID" value="XDQ43624.1"/>
    <property type="molecule type" value="Genomic_DNA"/>
</dbReference>
<sequence length="53" mass="5850">MEHHPPAAWLDQAASAAQHQGSGDLLRVVIVVMFVGCALTAWFLLRGYKQKDD</sequence>
<organism evidence="2">
    <name type="scientific">Streptomyces sp. R39</name>
    <dbReference type="NCBI Taxonomy" id="3238631"/>
    <lineage>
        <taxon>Bacteria</taxon>
        <taxon>Bacillati</taxon>
        <taxon>Actinomycetota</taxon>
        <taxon>Actinomycetes</taxon>
        <taxon>Kitasatosporales</taxon>
        <taxon>Streptomycetaceae</taxon>
        <taxon>Streptomyces</taxon>
    </lineage>
</organism>
<proteinExistence type="predicted"/>
<evidence type="ECO:0000313" key="2">
    <source>
        <dbReference type="EMBL" id="XDQ43624.1"/>
    </source>
</evidence>
<feature type="transmembrane region" description="Helical" evidence="1">
    <location>
        <begin position="25"/>
        <end position="45"/>
    </location>
</feature>
<dbReference type="GeneID" id="301467353"/>
<dbReference type="RefSeq" id="WP_234539480.1">
    <property type="nucleotide sequence ID" value="NZ_CP163441.1"/>
</dbReference>
<keyword evidence="1" id="KW-0812">Transmembrane</keyword>
<keyword evidence="1" id="KW-1133">Transmembrane helix</keyword>
<protein>
    <submittedName>
        <fullName evidence="2">Uncharacterized protein</fullName>
    </submittedName>
</protein>